<keyword evidence="10 12" id="KW-0472">Membrane</keyword>
<dbReference type="SMART" id="SM00388">
    <property type="entry name" value="HisKA"/>
    <property type="match status" value="1"/>
</dbReference>
<dbReference type="AlphaFoldDB" id="A0A2T1K5A5"/>
<comment type="subcellular location">
    <subcellularLocation>
        <location evidence="2">Membrane</location>
    </subcellularLocation>
</comment>
<organism evidence="15 16">
    <name type="scientific">Marinobacter fuscus</name>
    <dbReference type="NCBI Taxonomy" id="2109942"/>
    <lineage>
        <taxon>Bacteria</taxon>
        <taxon>Pseudomonadati</taxon>
        <taxon>Pseudomonadota</taxon>
        <taxon>Gammaproteobacteria</taxon>
        <taxon>Pseudomonadales</taxon>
        <taxon>Marinobacteraceae</taxon>
        <taxon>Marinobacter</taxon>
    </lineage>
</organism>
<dbReference type="PANTHER" id="PTHR43711:SF1">
    <property type="entry name" value="HISTIDINE KINASE 1"/>
    <property type="match status" value="1"/>
</dbReference>
<keyword evidence="8 12" id="KW-1133">Transmembrane helix</keyword>
<keyword evidence="7 15" id="KW-0418">Kinase</keyword>
<dbReference type="EMBL" id="PXNP01000104">
    <property type="protein sequence ID" value="PSF05267.1"/>
    <property type="molecule type" value="Genomic_DNA"/>
</dbReference>
<dbReference type="InterPro" id="IPR036890">
    <property type="entry name" value="HATPase_C_sf"/>
</dbReference>
<dbReference type="SMART" id="SM01079">
    <property type="entry name" value="CHASE"/>
    <property type="match status" value="1"/>
</dbReference>
<dbReference type="InterPro" id="IPR050736">
    <property type="entry name" value="Sensor_HK_Regulatory"/>
</dbReference>
<dbReference type="InterPro" id="IPR006189">
    <property type="entry name" value="CHASE_dom"/>
</dbReference>
<sequence>MILKNHDKAFPVLIWAARIGIFLLMLMLAFTLDSAATSKHRTDLQKQWQARVDDLSLQLQGTILQNIQTVWGLAANVAVQPDINEQRFQDLAEVIFHLAPELLNIGLAPDFTIRYIYPQEGNRAAIGLDLRTQSLSEQQVRLLLDTERAVFSGPIDLVQGGQGLAARISIHESPTDRFWGVISVILDLDRLYAAVNLAQLARDGQFTLATSSSDGPEAGKFHGSDTSSKWQEPVFSTMKMSGISWTLYAQPRQGWPGHPANPWLFRSLLALMVLVIVGGTHWLTNLIQRDRTMQRRFQGLFDLAPFGIGLYGGNSGKLLRANPVFERTLGTGAASLDYFDRVYDDQGTQLPDGQGLSATLANRFRFSGLEGRFPGRSQALVPLLLHGLKLNIHDSEPVVWIIAEDITERKEVERMKSEFISTVSHELRTPLTSISGSLSLLSKNAVGELPAKASSLVTIALRNSQQLGFLINDLLDIEKLLAGKMAFRIETFPVAGAVLECLENIQNYASDREVAIHASRLSEVAVSADRQRLAQALNNLLSNAIKFSPAGAKVNVYTEIHGQRVHILVRDHGPGIDPEFRNRIFQKFSQADSSDRRAKGGTGLGLAITRELMIRMGGQVDYHSVPGHGATFWLELPVAAASPTDTAPTARAEDTSSATGSD</sequence>
<dbReference type="PANTHER" id="PTHR43711">
    <property type="entry name" value="TWO-COMPONENT HISTIDINE KINASE"/>
    <property type="match status" value="1"/>
</dbReference>
<dbReference type="Gene3D" id="3.30.450.350">
    <property type="entry name" value="CHASE domain"/>
    <property type="match status" value="1"/>
</dbReference>
<feature type="domain" description="Histidine kinase" evidence="13">
    <location>
        <begin position="422"/>
        <end position="640"/>
    </location>
</feature>
<evidence type="ECO:0000256" key="8">
    <source>
        <dbReference type="ARBA" id="ARBA00022989"/>
    </source>
</evidence>
<dbReference type="InterPro" id="IPR005467">
    <property type="entry name" value="His_kinase_dom"/>
</dbReference>
<keyword evidence="5" id="KW-0808">Transferase</keyword>
<evidence type="ECO:0000256" key="3">
    <source>
        <dbReference type="ARBA" id="ARBA00012438"/>
    </source>
</evidence>
<dbReference type="FunFam" id="3.30.565.10:FF:000006">
    <property type="entry name" value="Sensor histidine kinase WalK"/>
    <property type="match status" value="1"/>
</dbReference>
<dbReference type="Gene3D" id="3.30.450.20">
    <property type="entry name" value="PAS domain"/>
    <property type="match status" value="1"/>
</dbReference>
<evidence type="ECO:0000256" key="6">
    <source>
        <dbReference type="ARBA" id="ARBA00022692"/>
    </source>
</evidence>
<keyword evidence="6 12" id="KW-0812">Transmembrane</keyword>
<dbReference type="CDD" id="cd16922">
    <property type="entry name" value="HATPase_EvgS-ArcB-TorS-like"/>
    <property type="match status" value="1"/>
</dbReference>
<evidence type="ECO:0000256" key="2">
    <source>
        <dbReference type="ARBA" id="ARBA00004370"/>
    </source>
</evidence>
<evidence type="ECO:0000256" key="7">
    <source>
        <dbReference type="ARBA" id="ARBA00022777"/>
    </source>
</evidence>
<comment type="caution">
    <text evidence="15">The sequence shown here is derived from an EMBL/GenBank/DDBJ whole genome shotgun (WGS) entry which is preliminary data.</text>
</comment>
<dbReference type="SUPFAM" id="SSF47384">
    <property type="entry name" value="Homodimeric domain of signal transducing histidine kinase"/>
    <property type="match status" value="1"/>
</dbReference>
<evidence type="ECO:0000256" key="10">
    <source>
        <dbReference type="ARBA" id="ARBA00023136"/>
    </source>
</evidence>
<keyword evidence="16" id="KW-1185">Reference proteome</keyword>
<dbReference type="GO" id="GO:0005886">
    <property type="term" value="C:plasma membrane"/>
    <property type="evidence" value="ECO:0007669"/>
    <property type="project" value="UniProtKB-ARBA"/>
</dbReference>
<dbReference type="EC" id="2.7.13.3" evidence="3"/>
<dbReference type="Pfam" id="PF00512">
    <property type="entry name" value="HisKA"/>
    <property type="match status" value="1"/>
</dbReference>
<dbReference type="InterPro" id="IPR036097">
    <property type="entry name" value="HisK_dim/P_sf"/>
</dbReference>
<evidence type="ECO:0000256" key="4">
    <source>
        <dbReference type="ARBA" id="ARBA00022553"/>
    </source>
</evidence>
<dbReference type="CDD" id="cd00082">
    <property type="entry name" value="HisKA"/>
    <property type="match status" value="1"/>
</dbReference>
<gene>
    <name evidence="15" type="ORF">C7H09_15995</name>
</gene>
<evidence type="ECO:0000313" key="16">
    <source>
        <dbReference type="Proteomes" id="UP000239866"/>
    </source>
</evidence>
<feature type="region of interest" description="Disordered" evidence="11">
    <location>
        <begin position="643"/>
        <end position="662"/>
    </location>
</feature>
<dbReference type="SMART" id="SM00387">
    <property type="entry name" value="HATPase_c"/>
    <property type="match status" value="1"/>
</dbReference>
<dbReference type="InterPro" id="IPR003594">
    <property type="entry name" value="HATPase_dom"/>
</dbReference>
<feature type="transmembrane region" description="Helical" evidence="12">
    <location>
        <begin position="12"/>
        <end position="32"/>
    </location>
</feature>
<dbReference type="SUPFAM" id="SSF55874">
    <property type="entry name" value="ATPase domain of HSP90 chaperone/DNA topoisomerase II/histidine kinase"/>
    <property type="match status" value="1"/>
</dbReference>
<comment type="catalytic activity">
    <reaction evidence="1">
        <text>ATP + protein L-histidine = ADP + protein N-phospho-L-histidine.</text>
        <dbReference type="EC" id="2.7.13.3"/>
    </reaction>
</comment>
<dbReference type="PROSITE" id="PS50109">
    <property type="entry name" value="HIS_KIN"/>
    <property type="match status" value="1"/>
</dbReference>
<evidence type="ECO:0000259" key="13">
    <source>
        <dbReference type="PROSITE" id="PS50109"/>
    </source>
</evidence>
<name>A0A2T1K5A5_9GAMM</name>
<feature type="domain" description="CHASE" evidence="14">
    <location>
        <begin position="109"/>
        <end position="201"/>
    </location>
</feature>
<protein>
    <recommendedName>
        <fullName evidence="3">histidine kinase</fullName>
        <ecNumber evidence="3">2.7.13.3</ecNumber>
    </recommendedName>
</protein>
<dbReference type="Gene3D" id="1.10.287.130">
    <property type="match status" value="1"/>
</dbReference>
<dbReference type="OrthoDB" id="9804645at2"/>
<dbReference type="InterPro" id="IPR004358">
    <property type="entry name" value="Sig_transdc_His_kin-like_C"/>
</dbReference>
<evidence type="ECO:0000313" key="15">
    <source>
        <dbReference type="EMBL" id="PSF05267.1"/>
    </source>
</evidence>
<keyword evidence="9" id="KW-0902">Two-component regulatory system</keyword>
<reference evidence="15 16" key="1">
    <citation type="submission" date="2018-03" db="EMBL/GenBank/DDBJ databases">
        <title>Marinobacter brunus sp. nov., a marine bacterium of Gamma-proteobacteria isolated from the surface seawater of the South China Sea.</title>
        <authorList>
            <person name="Cheng H."/>
            <person name="Wu Y.-H."/>
            <person name="Xamxidin M."/>
            <person name="Xu X.-W."/>
        </authorList>
    </citation>
    <scope>NUCLEOTIDE SEQUENCE [LARGE SCALE GENOMIC DNA]</scope>
    <source>
        <strain evidence="15 16">NH169-3</strain>
    </source>
</reference>
<keyword evidence="4" id="KW-0597">Phosphoprotein</keyword>
<evidence type="ECO:0000256" key="9">
    <source>
        <dbReference type="ARBA" id="ARBA00023012"/>
    </source>
</evidence>
<proteinExistence type="predicted"/>
<evidence type="ECO:0000256" key="11">
    <source>
        <dbReference type="SAM" id="MobiDB-lite"/>
    </source>
</evidence>
<evidence type="ECO:0000256" key="1">
    <source>
        <dbReference type="ARBA" id="ARBA00000085"/>
    </source>
</evidence>
<accession>A0A2T1K5A5</accession>
<dbReference type="PROSITE" id="PS50839">
    <property type="entry name" value="CHASE"/>
    <property type="match status" value="1"/>
</dbReference>
<dbReference type="Pfam" id="PF02518">
    <property type="entry name" value="HATPase_c"/>
    <property type="match status" value="1"/>
</dbReference>
<dbReference type="Gene3D" id="3.30.565.10">
    <property type="entry name" value="Histidine kinase-like ATPase, C-terminal domain"/>
    <property type="match status" value="1"/>
</dbReference>
<dbReference type="Proteomes" id="UP000239866">
    <property type="component" value="Unassembled WGS sequence"/>
</dbReference>
<dbReference type="InterPro" id="IPR003661">
    <property type="entry name" value="HisK_dim/P_dom"/>
</dbReference>
<dbReference type="GO" id="GO:0000155">
    <property type="term" value="F:phosphorelay sensor kinase activity"/>
    <property type="evidence" value="ECO:0007669"/>
    <property type="project" value="InterPro"/>
</dbReference>
<dbReference type="PRINTS" id="PR00344">
    <property type="entry name" value="BCTRLSENSOR"/>
</dbReference>
<feature type="transmembrane region" description="Helical" evidence="12">
    <location>
        <begin position="263"/>
        <end position="287"/>
    </location>
</feature>
<evidence type="ECO:0000256" key="12">
    <source>
        <dbReference type="SAM" id="Phobius"/>
    </source>
</evidence>
<dbReference type="InterPro" id="IPR042240">
    <property type="entry name" value="CHASE_sf"/>
</dbReference>
<dbReference type="Pfam" id="PF03924">
    <property type="entry name" value="CHASE"/>
    <property type="match status" value="1"/>
</dbReference>
<evidence type="ECO:0000256" key="5">
    <source>
        <dbReference type="ARBA" id="ARBA00022679"/>
    </source>
</evidence>
<evidence type="ECO:0000259" key="14">
    <source>
        <dbReference type="PROSITE" id="PS50839"/>
    </source>
</evidence>
<dbReference type="FunFam" id="1.10.287.130:FF:000001">
    <property type="entry name" value="Two-component sensor histidine kinase"/>
    <property type="match status" value="1"/>
</dbReference>